<dbReference type="SMART" id="SM00388">
    <property type="entry name" value="HisKA"/>
    <property type="match status" value="1"/>
</dbReference>
<dbReference type="Gene3D" id="3.30.450.20">
    <property type="entry name" value="PAS domain"/>
    <property type="match status" value="1"/>
</dbReference>
<dbReference type="InterPro" id="IPR003660">
    <property type="entry name" value="HAMP_dom"/>
</dbReference>
<dbReference type="Gene3D" id="6.10.340.10">
    <property type="match status" value="1"/>
</dbReference>
<evidence type="ECO:0000313" key="13">
    <source>
        <dbReference type="Proteomes" id="UP000193200"/>
    </source>
</evidence>
<evidence type="ECO:0000256" key="1">
    <source>
        <dbReference type="ARBA" id="ARBA00000085"/>
    </source>
</evidence>
<evidence type="ECO:0000313" key="12">
    <source>
        <dbReference type="EMBL" id="SLN44458.1"/>
    </source>
</evidence>
<dbReference type="Pfam" id="PF00072">
    <property type="entry name" value="Response_reg"/>
    <property type="match status" value="1"/>
</dbReference>
<evidence type="ECO:0000259" key="11">
    <source>
        <dbReference type="PROSITE" id="PS50885"/>
    </source>
</evidence>
<feature type="transmembrane region" description="Helical" evidence="8">
    <location>
        <begin position="173"/>
        <end position="195"/>
    </location>
</feature>
<evidence type="ECO:0000256" key="4">
    <source>
        <dbReference type="ARBA" id="ARBA00022553"/>
    </source>
</evidence>
<dbReference type="InterPro" id="IPR011006">
    <property type="entry name" value="CheY-like_superfamily"/>
</dbReference>
<keyword evidence="4 7" id="KW-0597">Phosphoprotein</keyword>
<dbReference type="SUPFAM" id="SSF55785">
    <property type="entry name" value="PYP-like sensor domain (PAS domain)"/>
    <property type="match status" value="1"/>
</dbReference>
<dbReference type="FunCoup" id="A0A1Y5SNK6">
    <property type="interactions" value="241"/>
</dbReference>
<feature type="domain" description="Histidine kinase" evidence="9">
    <location>
        <begin position="425"/>
        <end position="649"/>
    </location>
</feature>
<feature type="modified residue" description="4-aspartylphosphate" evidence="7">
    <location>
        <position position="721"/>
    </location>
</feature>
<sequence>MNFAKVDLVAPPPEPPKRASRIGARLTALAVGATVLLSLALSATQIVRDLFAEQSRGERVARQILAAAELPGSRAAFEGDNRLASEVVNGLSRYSIVGSAAIYDATGLALAESSRSEKVGLFLELLQRLFHDNRHYEIVLHAPNGQEVVGTLTLELDAVTIADGFLQRSATTLLVALALNGSLAVLLLLVFRHWLTRPLESLVSRFDSQERGDLLTAPLAMPEGHEADELGRLVETLNRYLQRLHASERELRVREERFRGIFEHAEVAIWINDFSGLHARLLEFRQRGSEDLGALLDADPALLLNLLEGVGLTQVNNATRRLFGTDSFEDFERLFHAELAPRNIAAFRALLLAIWNGENAFRAELIFRAQSGNELQTFVSIPIPTNEAGFRSVPVIVVDLSDQKKLENQLAQNQRMEAIGQLSGGIAHDFNNILGIIVGNLEIIRELYGDDDFAGERVDLALRAANRGAGLTRKILAFSRRKAAESRIVSPNEAVRDAIDLLSKSLTVSVTIETALAEDVWLIDLDVGDLQDAILNLALNARDAMGGRGRLVISTRNARIDGNGDAAEPAGLEPGDYVAVSVADEGEGMSPEVRARALEPFYSTKTGGSGSGLGLSMVYGFVLRSGGVMDIESEPGRGTTVALYFRRANEALLPSPADGPAAPSLPRGSETVLVVDDEADLAALAAFHLGELGYRVLVAGDGHEALAILRQEPDIDLLFSDVVMPGGMDGFQLAEAAHVERPEIAILLASGYARERDPAAGGGSPMIVGLARKLLAKPYDKTMLSRAVRRALADRGGRSDA</sequence>
<dbReference type="Pfam" id="PF00672">
    <property type="entry name" value="HAMP"/>
    <property type="match status" value="1"/>
</dbReference>
<evidence type="ECO:0000259" key="10">
    <source>
        <dbReference type="PROSITE" id="PS50110"/>
    </source>
</evidence>
<dbReference type="PROSITE" id="PS50109">
    <property type="entry name" value="HIS_KIN"/>
    <property type="match status" value="1"/>
</dbReference>
<keyword evidence="8" id="KW-1133">Transmembrane helix</keyword>
<evidence type="ECO:0000256" key="6">
    <source>
        <dbReference type="ARBA" id="ARBA00022777"/>
    </source>
</evidence>
<evidence type="ECO:0000259" key="9">
    <source>
        <dbReference type="PROSITE" id="PS50109"/>
    </source>
</evidence>
<evidence type="ECO:0000256" key="3">
    <source>
        <dbReference type="ARBA" id="ARBA00012438"/>
    </source>
</evidence>
<dbReference type="InterPro" id="IPR001789">
    <property type="entry name" value="Sig_transdc_resp-reg_receiver"/>
</dbReference>
<keyword evidence="6" id="KW-0418">Kinase</keyword>
<dbReference type="AlphaFoldDB" id="A0A1Y5SNK6"/>
<dbReference type="SMART" id="SM00448">
    <property type="entry name" value="REC"/>
    <property type="match status" value="1"/>
</dbReference>
<dbReference type="Proteomes" id="UP000193200">
    <property type="component" value="Unassembled WGS sequence"/>
</dbReference>
<organism evidence="12 13">
    <name type="scientific">Oceanibacterium hippocampi</name>
    <dbReference type="NCBI Taxonomy" id="745714"/>
    <lineage>
        <taxon>Bacteria</taxon>
        <taxon>Pseudomonadati</taxon>
        <taxon>Pseudomonadota</taxon>
        <taxon>Alphaproteobacteria</taxon>
        <taxon>Sneathiellales</taxon>
        <taxon>Sneathiellaceae</taxon>
        <taxon>Oceanibacterium</taxon>
    </lineage>
</organism>
<dbReference type="SMART" id="SM00387">
    <property type="entry name" value="HATPase_c"/>
    <property type="match status" value="1"/>
</dbReference>
<evidence type="ECO:0000256" key="2">
    <source>
        <dbReference type="ARBA" id="ARBA00004370"/>
    </source>
</evidence>
<dbReference type="Pfam" id="PF02518">
    <property type="entry name" value="HATPase_c"/>
    <property type="match status" value="1"/>
</dbReference>
<accession>A0A1Y5SNK6</accession>
<dbReference type="InParanoid" id="A0A1Y5SNK6"/>
<evidence type="ECO:0000256" key="5">
    <source>
        <dbReference type="ARBA" id="ARBA00022679"/>
    </source>
</evidence>
<feature type="transmembrane region" description="Helical" evidence="8">
    <location>
        <begin position="22"/>
        <end position="41"/>
    </location>
</feature>
<keyword evidence="13" id="KW-1185">Reference proteome</keyword>
<dbReference type="InterPro" id="IPR036890">
    <property type="entry name" value="HATPase_C_sf"/>
</dbReference>
<dbReference type="EC" id="2.7.13.3" evidence="3"/>
<dbReference type="InterPro" id="IPR003594">
    <property type="entry name" value="HATPase_dom"/>
</dbReference>
<dbReference type="Gene3D" id="1.10.287.130">
    <property type="match status" value="1"/>
</dbReference>
<proteinExistence type="predicted"/>
<dbReference type="InterPro" id="IPR036097">
    <property type="entry name" value="HisK_dim/P_sf"/>
</dbReference>
<dbReference type="EMBL" id="FWFR01000001">
    <property type="protein sequence ID" value="SLN44458.1"/>
    <property type="molecule type" value="Genomic_DNA"/>
</dbReference>
<dbReference type="Gene3D" id="3.40.50.2300">
    <property type="match status" value="1"/>
</dbReference>
<evidence type="ECO:0000256" key="7">
    <source>
        <dbReference type="PROSITE-ProRule" id="PRU00169"/>
    </source>
</evidence>
<dbReference type="Gene3D" id="3.30.565.10">
    <property type="entry name" value="Histidine kinase-like ATPase, C-terminal domain"/>
    <property type="match status" value="1"/>
</dbReference>
<dbReference type="PANTHER" id="PTHR43065:SF42">
    <property type="entry name" value="TWO-COMPONENT SENSOR PPRA"/>
    <property type="match status" value="1"/>
</dbReference>
<dbReference type="InterPro" id="IPR035965">
    <property type="entry name" value="PAS-like_dom_sf"/>
</dbReference>
<feature type="domain" description="HAMP" evidence="11">
    <location>
        <begin position="193"/>
        <end position="249"/>
    </location>
</feature>
<dbReference type="InterPro" id="IPR005467">
    <property type="entry name" value="His_kinase_dom"/>
</dbReference>
<dbReference type="PROSITE" id="PS50110">
    <property type="entry name" value="RESPONSE_REGULATORY"/>
    <property type="match status" value="1"/>
</dbReference>
<dbReference type="PRINTS" id="PR00344">
    <property type="entry name" value="BCTRLSENSOR"/>
</dbReference>
<comment type="subcellular location">
    <subcellularLocation>
        <location evidence="2">Membrane</location>
    </subcellularLocation>
</comment>
<dbReference type="SUPFAM" id="SSF52172">
    <property type="entry name" value="CheY-like"/>
    <property type="match status" value="1"/>
</dbReference>
<dbReference type="RefSeq" id="WP_176244977.1">
    <property type="nucleotide sequence ID" value="NZ_FWFR01000001.1"/>
</dbReference>
<feature type="domain" description="Response regulatory" evidence="10">
    <location>
        <begin position="671"/>
        <end position="792"/>
    </location>
</feature>
<dbReference type="GO" id="GO:0016020">
    <property type="term" value="C:membrane"/>
    <property type="evidence" value="ECO:0007669"/>
    <property type="project" value="UniProtKB-SubCell"/>
</dbReference>
<keyword evidence="8" id="KW-0812">Transmembrane</keyword>
<dbReference type="PROSITE" id="PS50885">
    <property type="entry name" value="HAMP"/>
    <property type="match status" value="1"/>
</dbReference>
<keyword evidence="5" id="KW-0808">Transferase</keyword>
<reference evidence="12 13" key="1">
    <citation type="submission" date="2017-03" db="EMBL/GenBank/DDBJ databases">
        <authorList>
            <person name="Afonso C.L."/>
            <person name="Miller P.J."/>
            <person name="Scott M.A."/>
            <person name="Spackman E."/>
            <person name="Goraichik I."/>
            <person name="Dimitrov K.M."/>
            <person name="Suarez D.L."/>
            <person name="Swayne D.E."/>
        </authorList>
    </citation>
    <scope>NUCLEOTIDE SEQUENCE [LARGE SCALE GENOMIC DNA]</scope>
    <source>
        <strain evidence="12 13">CECT 7691</strain>
    </source>
</reference>
<gene>
    <name evidence="12" type="ORF">OCH7691_01881</name>
</gene>
<dbReference type="GO" id="GO:0000155">
    <property type="term" value="F:phosphorelay sensor kinase activity"/>
    <property type="evidence" value="ECO:0007669"/>
    <property type="project" value="InterPro"/>
</dbReference>
<keyword evidence="8" id="KW-0472">Membrane</keyword>
<dbReference type="SUPFAM" id="SSF47384">
    <property type="entry name" value="Homodimeric domain of signal transducing histidine kinase"/>
    <property type="match status" value="1"/>
</dbReference>
<evidence type="ECO:0000256" key="8">
    <source>
        <dbReference type="SAM" id="Phobius"/>
    </source>
</evidence>
<dbReference type="Pfam" id="PF00512">
    <property type="entry name" value="HisKA"/>
    <property type="match status" value="1"/>
</dbReference>
<dbReference type="SMART" id="SM00304">
    <property type="entry name" value="HAMP"/>
    <property type="match status" value="1"/>
</dbReference>
<name>A0A1Y5SNK6_9PROT</name>
<comment type="catalytic activity">
    <reaction evidence="1">
        <text>ATP + protein L-histidine = ADP + protein N-phospho-L-histidine.</text>
        <dbReference type="EC" id="2.7.13.3"/>
    </reaction>
</comment>
<protein>
    <recommendedName>
        <fullName evidence="3">histidine kinase</fullName>
        <ecNumber evidence="3">2.7.13.3</ecNumber>
    </recommendedName>
</protein>
<dbReference type="InterPro" id="IPR003661">
    <property type="entry name" value="HisK_dim/P_dom"/>
</dbReference>
<dbReference type="InterPro" id="IPR004358">
    <property type="entry name" value="Sig_transdc_His_kin-like_C"/>
</dbReference>
<dbReference type="SUPFAM" id="SSF55874">
    <property type="entry name" value="ATPase domain of HSP90 chaperone/DNA topoisomerase II/histidine kinase"/>
    <property type="match status" value="1"/>
</dbReference>
<dbReference type="PANTHER" id="PTHR43065">
    <property type="entry name" value="SENSOR HISTIDINE KINASE"/>
    <property type="match status" value="1"/>
</dbReference>